<evidence type="ECO:0000313" key="8">
    <source>
        <dbReference type="Proteomes" id="UP000199296"/>
    </source>
</evidence>
<keyword evidence="2" id="KW-0805">Transcription regulation</keyword>
<dbReference type="Gene3D" id="1.10.10.10">
    <property type="entry name" value="Winged helix-like DNA-binding domain superfamily/Winged helix DNA-binding domain"/>
    <property type="match status" value="1"/>
</dbReference>
<evidence type="ECO:0000256" key="3">
    <source>
        <dbReference type="ARBA" id="ARBA00023082"/>
    </source>
</evidence>
<dbReference type="CDD" id="cd06171">
    <property type="entry name" value="Sigma70_r4"/>
    <property type="match status" value="1"/>
</dbReference>
<evidence type="ECO:0000259" key="5">
    <source>
        <dbReference type="Pfam" id="PF04542"/>
    </source>
</evidence>
<dbReference type="InterPro" id="IPR014284">
    <property type="entry name" value="RNA_pol_sigma-70_dom"/>
</dbReference>
<dbReference type="AlphaFoldDB" id="A0A1G7WW89"/>
<evidence type="ECO:0000313" key="7">
    <source>
        <dbReference type="EMBL" id="SDG76174.1"/>
    </source>
</evidence>
<dbReference type="OrthoDB" id="9780326at2"/>
<keyword evidence="3" id="KW-0731">Sigma factor</keyword>
<evidence type="ECO:0000256" key="2">
    <source>
        <dbReference type="ARBA" id="ARBA00023015"/>
    </source>
</evidence>
<dbReference type="Pfam" id="PF08281">
    <property type="entry name" value="Sigma70_r4_2"/>
    <property type="match status" value="1"/>
</dbReference>
<dbReference type="RefSeq" id="WP_093367903.1">
    <property type="nucleotide sequence ID" value="NZ_FNCW01000006.1"/>
</dbReference>
<accession>A0A1G7WW89</accession>
<dbReference type="InterPro" id="IPR007627">
    <property type="entry name" value="RNA_pol_sigma70_r2"/>
</dbReference>
<dbReference type="Pfam" id="PF04542">
    <property type="entry name" value="Sigma70_r2"/>
    <property type="match status" value="1"/>
</dbReference>
<evidence type="ECO:0000256" key="1">
    <source>
        <dbReference type="ARBA" id="ARBA00010641"/>
    </source>
</evidence>
<dbReference type="InterPro" id="IPR013325">
    <property type="entry name" value="RNA_pol_sigma_r2"/>
</dbReference>
<dbReference type="GO" id="GO:0003677">
    <property type="term" value="F:DNA binding"/>
    <property type="evidence" value="ECO:0007669"/>
    <property type="project" value="InterPro"/>
</dbReference>
<protein>
    <submittedName>
        <fullName evidence="7">RNA polymerase sigma-70 factor, ECF subfamily</fullName>
    </submittedName>
</protein>
<gene>
    <name evidence="7" type="ORF">SAMN04488027_106171</name>
</gene>
<dbReference type="NCBIfam" id="TIGR02937">
    <property type="entry name" value="sigma70-ECF"/>
    <property type="match status" value="1"/>
</dbReference>
<dbReference type="PANTHER" id="PTHR43133">
    <property type="entry name" value="RNA POLYMERASE ECF-TYPE SIGMA FACTO"/>
    <property type="match status" value="1"/>
</dbReference>
<evidence type="ECO:0000256" key="4">
    <source>
        <dbReference type="ARBA" id="ARBA00023163"/>
    </source>
</evidence>
<feature type="domain" description="RNA polymerase sigma factor 70 region 4 type 2" evidence="6">
    <location>
        <begin position="120"/>
        <end position="171"/>
    </location>
</feature>
<comment type="similarity">
    <text evidence="1">Belongs to the sigma-70 factor family. ECF subfamily.</text>
</comment>
<dbReference type="STRING" id="470826.SAMN04488027_106171"/>
<dbReference type="GO" id="GO:0016987">
    <property type="term" value="F:sigma factor activity"/>
    <property type="evidence" value="ECO:0007669"/>
    <property type="project" value="UniProtKB-KW"/>
</dbReference>
<dbReference type="SUPFAM" id="SSF88946">
    <property type="entry name" value="Sigma2 domain of RNA polymerase sigma factors"/>
    <property type="match status" value="1"/>
</dbReference>
<dbReference type="InterPro" id="IPR036388">
    <property type="entry name" value="WH-like_DNA-bd_sf"/>
</dbReference>
<dbReference type="PANTHER" id="PTHR43133:SF51">
    <property type="entry name" value="RNA POLYMERASE SIGMA FACTOR"/>
    <property type="match status" value="1"/>
</dbReference>
<dbReference type="InterPro" id="IPR013249">
    <property type="entry name" value="RNA_pol_sigma70_r4_t2"/>
</dbReference>
<dbReference type="Gene3D" id="1.10.1740.10">
    <property type="match status" value="1"/>
</dbReference>
<dbReference type="SUPFAM" id="SSF88659">
    <property type="entry name" value="Sigma3 and sigma4 domains of RNA polymerase sigma factors"/>
    <property type="match status" value="1"/>
</dbReference>
<dbReference type="InterPro" id="IPR013324">
    <property type="entry name" value="RNA_pol_sigma_r3/r4-like"/>
</dbReference>
<dbReference type="EMBL" id="FNCW01000006">
    <property type="protein sequence ID" value="SDG76174.1"/>
    <property type="molecule type" value="Genomic_DNA"/>
</dbReference>
<organism evidence="7 8">
    <name type="scientific">Psychroflexus sediminis</name>
    <dbReference type="NCBI Taxonomy" id="470826"/>
    <lineage>
        <taxon>Bacteria</taxon>
        <taxon>Pseudomonadati</taxon>
        <taxon>Bacteroidota</taxon>
        <taxon>Flavobacteriia</taxon>
        <taxon>Flavobacteriales</taxon>
        <taxon>Flavobacteriaceae</taxon>
        <taxon>Psychroflexus</taxon>
    </lineage>
</organism>
<feature type="domain" description="RNA polymerase sigma-70 region 2" evidence="5">
    <location>
        <begin position="23"/>
        <end position="89"/>
    </location>
</feature>
<keyword evidence="4" id="KW-0804">Transcription</keyword>
<proteinExistence type="inferred from homology"/>
<sequence>MKEEDIIENLQKGIKTDEAFQALISEHKVRLYWHIRTIVKLHEDADDVLQNTFIKVFKNIKSFKGDSKLFSWMYRIATNESITFLNKKAKKMKLSDQELNDYLLDSLESDVYFEGDEIQLQLQKAIEALPQQQKIVFSMRYFEEIPYEEMSEILNSSVGALKSNFHHARKKVERFLKEN</sequence>
<dbReference type="GO" id="GO:0006352">
    <property type="term" value="P:DNA-templated transcription initiation"/>
    <property type="evidence" value="ECO:0007669"/>
    <property type="project" value="InterPro"/>
</dbReference>
<dbReference type="Proteomes" id="UP000199296">
    <property type="component" value="Unassembled WGS sequence"/>
</dbReference>
<name>A0A1G7WW89_9FLAO</name>
<dbReference type="InterPro" id="IPR039425">
    <property type="entry name" value="RNA_pol_sigma-70-like"/>
</dbReference>
<keyword evidence="8" id="KW-1185">Reference proteome</keyword>
<reference evidence="7 8" key="1">
    <citation type="submission" date="2016-10" db="EMBL/GenBank/DDBJ databases">
        <authorList>
            <person name="de Groot N.N."/>
        </authorList>
    </citation>
    <scope>NUCLEOTIDE SEQUENCE [LARGE SCALE GENOMIC DNA]</scope>
    <source>
        <strain evidence="7 8">DSM 19803</strain>
    </source>
</reference>
<evidence type="ECO:0000259" key="6">
    <source>
        <dbReference type="Pfam" id="PF08281"/>
    </source>
</evidence>